<accession>A0AAW0X1H1</accession>
<evidence type="ECO:0000313" key="2">
    <source>
        <dbReference type="Proteomes" id="UP001445076"/>
    </source>
</evidence>
<evidence type="ECO:0008006" key="3">
    <source>
        <dbReference type="Google" id="ProtNLM"/>
    </source>
</evidence>
<reference evidence="1 2" key="1">
    <citation type="journal article" date="2024" name="BMC Genomics">
        <title>Genome assembly of redclaw crayfish (Cherax quadricarinatus) provides insights into its immune adaptation and hypoxia tolerance.</title>
        <authorList>
            <person name="Liu Z."/>
            <person name="Zheng J."/>
            <person name="Li H."/>
            <person name="Fang K."/>
            <person name="Wang S."/>
            <person name="He J."/>
            <person name="Zhou D."/>
            <person name="Weng S."/>
            <person name="Chi M."/>
            <person name="Gu Z."/>
            <person name="He J."/>
            <person name="Li F."/>
            <person name="Wang M."/>
        </authorList>
    </citation>
    <scope>NUCLEOTIDE SEQUENCE [LARGE SCALE GENOMIC DNA]</scope>
    <source>
        <strain evidence="1">ZL_2023a</strain>
    </source>
</reference>
<proteinExistence type="predicted"/>
<dbReference type="EMBL" id="JARKIK010000055">
    <property type="protein sequence ID" value="KAK8733026.1"/>
    <property type="molecule type" value="Genomic_DNA"/>
</dbReference>
<feature type="non-terminal residue" evidence="1">
    <location>
        <position position="1"/>
    </location>
</feature>
<protein>
    <recommendedName>
        <fullName evidence="3">Chitin-binding type-4 domain-containing protein</fullName>
    </recommendedName>
</protein>
<gene>
    <name evidence="1" type="ORF">OTU49_006717</name>
</gene>
<dbReference type="Proteomes" id="UP001445076">
    <property type="component" value="Unassembled WGS sequence"/>
</dbReference>
<comment type="caution">
    <text evidence="1">The sequence shown here is derived from an EMBL/GenBank/DDBJ whole genome shotgun (WGS) entry which is preliminary data.</text>
</comment>
<sequence>VMLVRAHVPHVEKGTFEFYLCPRTNPTDEECLVRWPLDISGVEGRQYQMTRSIKGGEYEIPVVLPNGVTCDSCTLQWTLVTEQCAPEDAEEGRDPDCSVQRTTLCSDISIVETKRRQKRGWDFLQGVFGKAIEGAARTIGNCRRDNF</sequence>
<dbReference type="AlphaFoldDB" id="A0AAW0X1H1"/>
<keyword evidence="2" id="KW-1185">Reference proteome</keyword>
<organism evidence="1 2">
    <name type="scientific">Cherax quadricarinatus</name>
    <name type="common">Australian red claw crayfish</name>
    <dbReference type="NCBI Taxonomy" id="27406"/>
    <lineage>
        <taxon>Eukaryota</taxon>
        <taxon>Metazoa</taxon>
        <taxon>Ecdysozoa</taxon>
        <taxon>Arthropoda</taxon>
        <taxon>Crustacea</taxon>
        <taxon>Multicrustacea</taxon>
        <taxon>Malacostraca</taxon>
        <taxon>Eumalacostraca</taxon>
        <taxon>Eucarida</taxon>
        <taxon>Decapoda</taxon>
        <taxon>Pleocyemata</taxon>
        <taxon>Astacidea</taxon>
        <taxon>Parastacoidea</taxon>
        <taxon>Parastacidae</taxon>
        <taxon>Cherax</taxon>
    </lineage>
</organism>
<evidence type="ECO:0000313" key="1">
    <source>
        <dbReference type="EMBL" id="KAK8733026.1"/>
    </source>
</evidence>
<name>A0AAW0X1H1_CHEQU</name>